<dbReference type="NCBIfam" id="NF006757">
    <property type="entry name" value="PRK09277.1"/>
    <property type="match status" value="1"/>
</dbReference>
<dbReference type="PRINTS" id="PR00415">
    <property type="entry name" value="ACONITASE"/>
</dbReference>
<dbReference type="NCBIfam" id="NF009520">
    <property type="entry name" value="PRK12881.1"/>
    <property type="match status" value="1"/>
</dbReference>
<evidence type="ECO:0000259" key="10">
    <source>
        <dbReference type="Pfam" id="PF00694"/>
    </source>
</evidence>
<evidence type="ECO:0000256" key="6">
    <source>
        <dbReference type="ARBA" id="ARBA00023014"/>
    </source>
</evidence>
<dbReference type="InterPro" id="IPR001030">
    <property type="entry name" value="Acoase/IPM_deHydtase_lsu_aba"/>
</dbReference>
<accession>A0A8J8PEU8</accession>
<dbReference type="InterPro" id="IPR036008">
    <property type="entry name" value="Aconitase_4Fe-4S_dom"/>
</dbReference>
<comment type="cofactor">
    <cofactor evidence="1">
        <name>[4Fe-4S] cluster</name>
        <dbReference type="ChEBI" id="CHEBI:49883"/>
    </cofactor>
</comment>
<dbReference type="InterPro" id="IPR018136">
    <property type="entry name" value="Aconitase_4Fe-4S_BS"/>
</dbReference>
<dbReference type="Pfam" id="PF00694">
    <property type="entry name" value="Aconitase_C"/>
    <property type="match status" value="1"/>
</dbReference>
<dbReference type="InterPro" id="IPR000573">
    <property type="entry name" value="AconitaseA/IPMdHydase_ssu_swvl"/>
</dbReference>
<dbReference type="Proteomes" id="UP000752814">
    <property type="component" value="Unassembled WGS sequence"/>
</dbReference>
<dbReference type="InterPro" id="IPR044137">
    <property type="entry name" value="AcnA_IRP_Swivel"/>
</dbReference>
<protein>
    <recommendedName>
        <fullName evidence="3">aconitate hydratase</fullName>
        <ecNumber evidence="3">4.2.1.3</ecNumber>
    </recommendedName>
</protein>
<feature type="domain" description="Aconitase A/isopropylmalate dehydratase small subunit swivel" evidence="10">
    <location>
        <begin position="673"/>
        <end position="799"/>
    </location>
</feature>
<dbReference type="GO" id="GO:0051536">
    <property type="term" value="F:iron-sulfur cluster binding"/>
    <property type="evidence" value="ECO:0007669"/>
    <property type="project" value="UniProtKB-KW"/>
</dbReference>
<dbReference type="GO" id="GO:0046872">
    <property type="term" value="F:metal ion binding"/>
    <property type="evidence" value="ECO:0007669"/>
    <property type="project" value="UniProtKB-KW"/>
</dbReference>
<dbReference type="EMBL" id="LVVT01000001">
    <property type="protein sequence ID" value="TQS84809.1"/>
    <property type="molecule type" value="Genomic_DNA"/>
</dbReference>
<feature type="domain" description="Aconitase/3-isopropylmalate dehydratase large subunit alpha/beta/alpha" evidence="9">
    <location>
        <begin position="73"/>
        <end position="545"/>
    </location>
</feature>
<dbReference type="PROSITE" id="PS00450">
    <property type="entry name" value="ACONITASE_1"/>
    <property type="match status" value="1"/>
</dbReference>
<dbReference type="GeneID" id="41323157"/>
<evidence type="ECO:0000256" key="8">
    <source>
        <dbReference type="ARBA" id="ARBA00023501"/>
    </source>
</evidence>
<dbReference type="FunFam" id="3.20.19.10:FF:000001">
    <property type="entry name" value="Aconitate hydratase"/>
    <property type="match status" value="1"/>
</dbReference>
<dbReference type="RefSeq" id="WP_020448628.1">
    <property type="nucleotide sequence ID" value="NZ_CAYAYE010000015.1"/>
</dbReference>
<sequence>MNSKFTDTIKTEDGDITIYSLKKLEDLGHFSLKNVPYSIKVLIESILRQEDGFLITEEDVKNAASWSPNGNADVDIPFIPARVILQDFTGVPAVVDLAAMRSAVAALGKDPTKINPMIPVDLVIDHSIQVDYAGTPESQELNEKVEFERNAERYALLKWAQTAFNNFRAVPPGNGIIHQINLEYLSPLIHVKEKDGIKIAYPDSCFGTDSHTTQINGLGVVGWGVGGIEAEAVMLGQPCYMKLPDVIGFKLTGSLKAGVTATDLVLTVVEMLRKKGVVGKFVEFYGPGYKNLEVADRATIANMGPEYGATLGFFPIDEKTLDYLKLSGRDPSHIKIVEEYAKTQGLWYTYEPKYTDTLELDLGTVVPSLAGHKRPQDRIPLDGMKESFGELLSGMGIQKRTINGLSDGSVVIASITSCTNTANPSVMIAAGLLAKKAVEAGLDVKDYVKTSLSPGSKVVTDYLRNSGLLQYLEKLRFHVTGYGCMTCIGNSGPLRDDIRSTIKDNDLVAAAVVSANRNFEGRVSPYVKANYLASPPLVIAFAIAGRVDIDLDKEPLGVVNGKEVFLRDIWPDDQEINSLIEKYVTSETFKLQYNNIFKGSFRWDDISIPEGALYAWDEKSTYIQNPPFFNNLTSKAAINNISNARALASLGDSITTDHISPAGEFSDKSDAGKYLISLGIKPADFNSYGSRRGNHEIMMRGTFANIRLRNKIAPGTEGGYSRHMPDGENGTMFEISQKYISENTPLIVIAGKEYGTGSSRDWAAKGPFMLGIKAVIAESFERIHRSNLIGMGIIPLQFIEGENAESLGLDGTETFDIELENMTPKSIVTVTASKNGKKKQFKAMSRVDVPAELEYIKNGGILQTVLRKMISE</sequence>
<dbReference type="CDD" id="cd01586">
    <property type="entry name" value="AcnA_IRP"/>
    <property type="match status" value="1"/>
</dbReference>
<dbReference type="Pfam" id="PF00330">
    <property type="entry name" value="Aconitase"/>
    <property type="match status" value="1"/>
</dbReference>
<evidence type="ECO:0000256" key="4">
    <source>
        <dbReference type="ARBA" id="ARBA00022723"/>
    </source>
</evidence>
<evidence type="ECO:0000256" key="5">
    <source>
        <dbReference type="ARBA" id="ARBA00023004"/>
    </source>
</evidence>
<dbReference type="SUPFAM" id="SSF53732">
    <property type="entry name" value="Aconitase iron-sulfur domain"/>
    <property type="match status" value="1"/>
</dbReference>
<evidence type="ECO:0000256" key="3">
    <source>
        <dbReference type="ARBA" id="ARBA00012926"/>
    </source>
</evidence>
<evidence type="ECO:0000256" key="7">
    <source>
        <dbReference type="ARBA" id="ARBA00023239"/>
    </source>
</evidence>
<dbReference type="Gene3D" id="3.20.19.10">
    <property type="entry name" value="Aconitase, domain 4"/>
    <property type="match status" value="1"/>
</dbReference>
<proteinExistence type="inferred from homology"/>
<evidence type="ECO:0000313" key="11">
    <source>
        <dbReference type="EMBL" id="TQS84809.1"/>
    </source>
</evidence>
<comment type="similarity">
    <text evidence="2">Belongs to the aconitase/IPM isomerase family.</text>
</comment>
<keyword evidence="7" id="KW-0456">Lyase</keyword>
<dbReference type="NCBIfam" id="TIGR01341">
    <property type="entry name" value="aconitase_1"/>
    <property type="match status" value="1"/>
</dbReference>
<reference evidence="11" key="1">
    <citation type="submission" date="2016-03" db="EMBL/GenBank/DDBJ databases">
        <authorList>
            <person name="Borrel G."/>
            <person name="Mccann A."/>
            <person name="O'Toole P.W."/>
        </authorList>
    </citation>
    <scope>NUCLEOTIDE SEQUENCE</scope>
    <source>
        <strain evidence="11">183</strain>
    </source>
</reference>
<dbReference type="InterPro" id="IPR006249">
    <property type="entry name" value="Aconitase/IRP2"/>
</dbReference>
<dbReference type="PANTHER" id="PTHR11670">
    <property type="entry name" value="ACONITASE/IRON-RESPONSIVE ELEMENT FAMILY MEMBER"/>
    <property type="match status" value="1"/>
</dbReference>
<dbReference type="Gene3D" id="6.10.190.10">
    <property type="match status" value="1"/>
</dbReference>
<comment type="caution">
    <text evidence="11">The sequence shown here is derived from an EMBL/GenBank/DDBJ whole genome shotgun (WGS) entry which is preliminary data.</text>
</comment>
<evidence type="ECO:0000256" key="2">
    <source>
        <dbReference type="ARBA" id="ARBA00007185"/>
    </source>
</evidence>
<gene>
    <name evidence="11" type="ORF">A3207_01925</name>
</gene>
<organism evidence="11 12">
    <name type="scientific">Candidatus Methanomassiliicoccus intestinalis</name>
    <dbReference type="NCBI Taxonomy" id="1406512"/>
    <lineage>
        <taxon>Archaea</taxon>
        <taxon>Methanobacteriati</taxon>
        <taxon>Thermoplasmatota</taxon>
        <taxon>Thermoplasmata</taxon>
        <taxon>Methanomassiliicoccales</taxon>
        <taxon>Methanomassiliicoccaceae</taxon>
        <taxon>Methanomassiliicoccus</taxon>
    </lineage>
</organism>
<dbReference type="Gene3D" id="3.30.499.10">
    <property type="entry name" value="Aconitase, domain 3"/>
    <property type="match status" value="2"/>
</dbReference>
<dbReference type="InterPro" id="IPR015928">
    <property type="entry name" value="Aconitase/3IPM_dehydase_swvl"/>
</dbReference>
<dbReference type="CDD" id="cd01580">
    <property type="entry name" value="AcnA_IRP_Swivel"/>
    <property type="match status" value="1"/>
</dbReference>
<keyword evidence="4" id="KW-0479">Metal-binding</keyword>
<comment type="catalytic activity">
    <reaction evidence="8">
        <text>citrate = D-threo-isocitrate</text>
        <dbReference type="Rhea" id="RHEA:10336"/>
        <dbReference type="ChEBI" id="CHEBI:15562"/>
        <dbReference type="ChEBI" id="CHEBI:16947"/>
        <dbReference type="EC" id="4.2.1.3"/>
    </reaction>
</comment>
<keyword evidence="5" id="KW-0408">Iron</keyword>
<keyword evidence="6" id="KW-0411">Iron-sulfur</keyword>
<dbReference type="FunFam" id="3.30.499.10:FF:000002">
    <property type="entry name" value="Aconitate hydratase"/>
    <property type="match status" value="1"/>
</dbReference>
<dbReference type="SUPFAM" id="SSF52016">
    <property type="entry name" value="LeuD/IlvD-like"/>
    <property type="match status" value="1"/>
</dbReference>
<dbReference type="InterPro" id="IPR015931">
    <property type="entry name" value="Acnase/IPM_dHydase_lsu_aba_1/3"/>
</dbReference>
<name>A0A8J8PEU8_9ARCH</name>
<dbReference type="AlphaFoldDB" id="A0A8J8PEU8"/>
<dbReference type="OMA" id="NGGIMQY"/>
<evidence type="ECO:0000259" key="9">
    <source>
        <dbReference type="Pfam" id="PF00330"/>
    </source>
</evidence>
<evidence type="ECO:0000313" key="12">
    <source>
        <dbReference type="Proteomes" id="UP000752814"/>
    </source>
</evidence>
<evidence type="ECO:0000256" key="1">
    <source>
        <dbReference type="ARBA" id="ARBA00001966"/>
    </source>
</evidence>
<dbReference type="GO" id="GO:0003994">
    <property type="term" value="F:aconitate hydratase activity"/>
    <property type="evidence" value="ECO:0007669"/>
    <property type="project" value="UniProtKB-EC"/>
</dbReference>
<dbReference type="EC" id="4.2.1.3" evidence="3"/>